<feature type="compositionally biased region" description="Basic and acidic residues" evidence="1">
    <location>
        <begin position="529"/>
        <end position="543"/>
    </location>
</feature>
<accession>A0ABX6F0P3</accession>
<evidence type="ECO:0000313" key="3">
    <source>
        <dbReference type="Proteomes" id="UP000422736"/>
    </source>
</evidence>
<dbReference type="Proteomes" id="UP000422736">
    <property type="component" value="Chromosome 7"/>
</dbReference>
<protein>
    <submittedName>
        <fullName evidence="2">YPL158C</fullName>
    </submittedName>
</protein>
<organism evidence="2 3">
    <name type="scientific">Kluyveromyces marxianus</name>
    <name type="common">Yeast</name>
    <name type="synonym">Candida kefyr</name>
    <dbReference type="NCBI Taxonomy" id="4911"/>
    <lineage>
        <taxon>Eukaryota</taxon>
        <taxon>Fungi</taxon>
        <taxon>Dikarya</taxon>
        <taxon>Ascomycota</taxon>
        <taxon>Saccharomycotina</taxon>
        <taxon>Saccharomycetes</taxon>
        <taxon>Saccharomycetales</taxon>
        <taxon>Saccharomycetaceae</taxon>
        <taxon>Kluyveromyces</taxon>
    </lineage>
</organism>
<keyword evidence="3" id="KW-1185">Reference proteome</keyword>
<feature type="region of interest" description="Disordered" evidence="1">
    <location>
        <begin position="524"/>
        <end position="556"/>
    </location>
</feature>
<reference evidence="2 3" key="1">
    <citation type="submission" date="2016-03" db="EMBL/GenBank/DDBJ databases">
        <title>How can Kluyveromyces marxianus grow so fast - potential evolutionary course in Saccharomyces Complex revealed by comparative genomics.</title>
        <authorList>
            <person name="Mo W."/>
            <person name="Lu W."/>
            <person name="Yang X."/>
            <person name="Qi J."/>
            <person name="Lv H."/>
        </authorList>
    </citation>
    <scope>NUCLEOTIDE SEQUENCE [LARGE SCALE GENOMIC DNA]</scope>
    <source>
        <strain evidence="2 3">FIM1</strain>
    </source>
</reference>
<name>A0ABX6F0P3_KLUMA</name>
<sequence length="603" mass="67837">MIRTPTRTKTKSYNGSQADFRFPYEENQHLRKISEHALNNHHLLNEQLNKCSEDDTHSLHFSDYTTSNSNSGNSSNGYYSFANISDNTTNPERLSATRNSKGALNSNRYSYISSSGSSVQYPGTLAPERTPKICSSSNSPKFGKPSEGNFDMQCIPETFSAVTSSFTLPTADNISFQISSNSDTENNSPNNHVPLLQRTVSDIKLNSKKSLVKRSTSLSSQRSQLKRSNAIRCKGGMLEYFTKAGLKLKRYLKKLYFTVKRRLFSYKHRRLSKSDKKKTTSHLMRSNGYLANIKRSQTIRSLASHLESNHLPVTTPTKFQNINNDDLKTPGATHHSLRRTPSSIKRAASILVTNNSITDSKNKHDVARNYSNKLVRSQPSLNLNMAVRQPSIVVKNKVIPLSRFDNKSYCIREEDEEEEEDAEDEYIIDTNKMQSLCSDMDSITSSLHDESIFQDALSYSSSAESLPESVKVTNARKAWDSYLRAVISQRIQMRLQIAKFQASQDNDVYKELLEAITTDYESDAIFSNEESHTEEESISKSEYDSGSDIESLHPLSPAPESIKSTPLIIPQSFCDSFTSLSNFQSSVQTSVRRTLTLPVGITI</sequence>
<reference evidence="2 3" key="2">
    <citation type="submission" date="2019-11" db="EMBL/GenBank/DDBJ databases">
        <authorList>
            <person name="Lu H."/>
        </authorList>
    </citation>
    <scope>NUCLEOTIDE SEQUENCE [LARGE SCALE GENOMIC DNA]</scope>
    <source>
        <strain evidence="2 3">FIM1</strain>
    </source>
</reference>
<proteinExistence type="predicted"/>
<dbReference type="EMBL" id="CP015061">
    <property type="protein sequence ID" value="QGN18011.1"/>
    <property type="molecule type" value="Genomic_DNA"/>
</dbReference>
<evidence type="ECO:0000313" key="2">
    <source>
        <dbReference type="EMBL" id="QGN18011.1"/>
    </source>
</evidence>
<evidence type="ECO:0000256" key="1">
    <source>
        <dbReference type="SAM" id="MobiDB-lite"/>
    </source>
</evidence>
<gene>
    <name evidence="2" type="primary">AIM44</name>
    <name evidence="2" type="ORF">FIM1_4327</name>
</gene>